<dbReference type="RefSeq" id="WP_253834359.1">
    <property type="nucleotide sequence ID" value="NZ_JAMTCS010000004.1"/>
</dbReference>
<accession>A0A9X2FZS8</accession>
<evidence type="ECO:0000313" key="2">
    <source>
        <dbReference type="EMBL" id="MCP2264209.1"/>
    </source>
</evidence>
<dbReference type="Proteomes" id="UP001139493">
    <property type="component" value="Unassembled WGS sequence"/>
</dbReference>
<protein>
    <submittedName>
        <fullName evidence="2">Uncharacterized protein</fullName>
    </submittedName>
</protein>
<feature type="chain" id="PRO_5040912527" evidence="1">
    <location>
        <begin position="33"/>
        <end position="282"/>
    </location>
</feature>
<comment type="caution">
    <text evidence="2">The sequence shown here is derived from an EMBL/GenBank/DDBJ whole genome shotgun (WGS) entry which is preliminary data.</text>
</comment>
<dbReference type="EMBL" id="JAMTCS010000004">
    <property type="protein sequence ID" value="MCP2264209.1"/>
    <property type="molecule type" value="Genomic_DNA"/>
</dbReference>
<sequence>MIDLKLTARRHRRAIAIAVAAALLVPAATFSAAGQDQAAAVLQQRQELLDQAVVTDVSEAEQVVRVDVSRDPGAADAWLDESAQVLDGWTVVVAGTEASSGETRAARDAEAMAADPAPGAADCPEIPEGPRLQDGATTPYLGCGTTAAVHPTARSDGRGGLQSQDGAEVALGETITGGSAGTTLAEAVDAVLAAYLPGAGLAPTTVELDDGAATVDVAPGFEEALADAGVYPGDVWQALLFTAHSNGAVDSVTFTLGGDCLAFAYATGGDMCAATDLPIELG</sequence>
<keyword evidence="3" id="KW-1185">Reference proteome</keyword>
<gene>
    <name evidence="2" type="ORF">APR03_001545</name>
</gene>
<keyword evidence="1" id="KW-0732">Signal</keyword>
<proteinExistence type="predicted"/>
<evidence type="ECO:0000313" key="3">
    <source>
        <dbReference type="Proteomes" id="UP001139493"/>
    </source>
</evidence>
<dbReference type="AlphaFoldDB" id="A0A9X2FZS8"/>
<name>A0A9X2FZS8_9MICO</name>
<evidence type="ECO:0000256" key="1">
    <source>
        <dbReference type="SAM" id="SignalP"/>
    </source>
</evidence>
<reference evidence="2" key="1">
    <citation type="submission" date="2022-06" db="EMBL/GenBank/DDBJ databases">
        <title>Genomic Encyclopedia of Archaeal and Bacterial Type Strains, Phase II (KMG-II): from individual species to whole genera.</title>
        <authorList>
            <person name="Goeker M."/>
        </authorList>
    </citation>
    <scope>NUCLEOTIDE SEQUENCE</scope>
    <source>
        <strain evidence="2">DSM 26652</strain>
    </source>
</reference>
<feature type="signal peptide" evidence="1">
    <location>
        <begin position="1"/>
        <end position="32"/>
    </location>
</feature>
<organism evidence="2 3">
    <name type="scientific">Promicromonospora thailandica</name>
    <dbReference type="NCBI Taxonomy" id="765201"/>
    <lineage>
        <taxon>Bacteria</taxon>
        <taxon>Bacillati</taxon>
        <taxon>Actinomycetota</taxon>
        <taxon>Actinomycetes</taxon>
        <taxon>Micrococcales</taxon>
        <taxon>Promicromonosporaceae</taxon>
        <taxon>Promicromonospora</taxon>
    </lineage>
</organism>